<name>A0AAD4F6E6_9PEZI</name>
<proteinExistence type="predicted"/>
<accession>A0AAD4F6E6</accession>
<dbReference type="Proteomes" id="UP001197093">
    <property type="component" value="Unassembled WGS sequence"/>
</dbReference>
<feature type="compositionally biased region" description="Basic and acidic residues" evidence="1">
    <location>
        <begin position="389"/>
        <end position="413"/>
    </location>
</feature>
<evidence type="ECO:0000313" key="3">
    <source>
        <dbReference type="Proteomes" id="UP001197093"/>
    </source>
</evidence>
<feature type="compositionally biased region" description="Basic and acidic residues" evidence="1">
    <location>
        <begin position="61"/>
        <end position="75"/>
    </location>
</feature>
<feature type="compositionally biased region" description="Basic and acidic residues" evidence="1">
    <location>
        <begin position="23"/>
        <end position="44"/>
    </location>
</feature>
<comment type="caution">
    <text evidence="2">The sequence shown here is derived from an EMBL/GenBank/DDBJ whole genome shotgun (WGS) entry which is preliminary data.</text>
</comment>
<feature type="region of interest" description="Disordered" evidence="1">
    <location>
        <begin position="115"/>
        <end position="146"/>
    </location>
</feature>
<dbReference type="EMBL" id="JAHCVI010000001">
    <property type="protein sequence ID" value="KAG7293495.1"/>
    <property type="molecule type" value="Genomic_DNA"/>
</dbReference>
<feature type="region of interest" description="Disordered" evidence="1">
    <location>
        <begin position="1"/>
        <end position="102"/>
    </location>
</feature>
<feature type="compositionally biased region" description="Basic and acidic residues" evidence="1">
    <location>
        <begin position="361"/>
        <end position="370"/>
    </location>
</feature>
<reference evidence="2" key="1">
    <citation type="submission" date="2023-02" db="EMBL/GenBank/DDBJ databases">
        <authorList>
            <person name="Palmer J.M."/>
        </authorList>
    </citation>
    <scope>NUCLEOTIDE SEQUENCE</scope>
    <source>
        <strain evidence="2">FW57</strain>
    </source>
</reference>
<dbReference type="SUPFAM" id="SSF54768">
    <property type="entry name" value="dsRNA-binding domain-like"/>
    <property type="match status" value="1"/>
</dbReference>
<dbReference type="AlphaFoldDB" id="A0AAD4F6E6"/>
<protein>
    <submittedName>
        <fullName evidence="2">Uncharacterized protein</fullName>
    </submittedName>
</protein>
<sequence length="434" mass="49678">MPSREAGEVSDNEASWGLQMKQEPTETRDSLILPELDRRQHEPPDEILSLPDSTPFPRALHRPDPLADLSPRESTESGELAETSEDTEHHTTPAPSEQQSREERLKRVFLGHLGLVPGNNIPRRRERDSTMRFPNQDPPPRDVPWRDNNAYSAANPRMQLPARDPFTSPSPSYRPNPGSQCGILPTQLLSEACQARRFNPQFITTETAGGLFACDVKLLQAIVKGDRLYPSEEQAKYAVANKALNVIRSWPPASDHYPPDYRPRREDSWLDRAHKALTQRPVNTEHRMAMADDWAFRPAHRDRDRDIDRMAEQARLIDHVSNTIPESSLMFLEGLVAGARAAQLFATPRRGRSLSPPLHRHSVDYHERSPSPRHNQSSPSRSNTYQTGGRREMEERPRGMLRYTDRYRPRDSYVPEYARGGQEDTEWPHDRYCG</sequence>
<feature type="compositionally biased region" description="Polar residues" evidence="1">
    <location>
        <begin position="372"/>
        <end position="387"/>
    </location>
</feature>
<keyword evidence="3" id="KW-1185">Reference proteome</keyword>
<evidence type="ECO:0000313" key="2">
    <source>
        <dbReference type="EMBL" id="KAG7293495.1"/>
    </source>
</evidence>
<evidence type="ECO:0000256" key="1">
    <source>
        <dbReference type="SAM" id="MobiDB-lite"/>
    </source>
</evidence>
<feature type="region of interest" description="Disordered" evidence="1">
    <location>
        <begin position="348"/>
        <end position="434"/>
    </location>
</feature>
<gene>
    <name evidence="2" type="ORF">NEMBOFW57_003547</name>
</gene>
<organism evidence="2 3">
    <name type="scientific">Staphylotrichum longicolle</name>
    <dbReference type="NCBI Taxonomy" id="669026"/>
    <lineage>
        <taxon>Eukaryota</taxon>
        <taxon>Fungi</taxon>
        <taxon>Dikarya</taxon>
        <taxon>Ascomycota</taxon>
        <taxon>Pezizomycotina</taxon>
        <taxon>Sordariomycetes</taxon>
        <taxon>Sordariomycetidae</taxon>
        <taxon>Sordariales</taxon>
        <taxon>Chaetomiaceae</taxon>
        <taxon>Staphylotrichum</taxon>
    </lineage>
</organism>